<comment type="caution">
    <text evidence="2">The sequence shown here is derived from an EMBL/GenBank/DDBJ whole genome shotgun (WGS) entry which is preliminary data.</text>
</comment>
<name>A0A652YMR4_NOCGL</name>
<feature type="compositionally biased region" description="Basic and acidic residues" evidence="1">
    <location>
        <begin position="1"/>
        <end position="23"/>
    </location>
</feature>
<reference evidence="2" key="1">
    <citation type="submission" date="2019-07" db="EMBL/GenBank/DDBJ databases">
        <title>Genomic Encyclopedia of Type Strains, Phase IV (KMG-IV): sequencing the most valuable type-strain genomes for metagenomic binning, comparative biology and taxonomic classification.</title>
        <authorList>
            <person name="Goeker M."/>
        </authorList>
    </citation>
    <scope>NUCLEOTIDE SEQUENCE</scope>
    <source>
        <strain evidence="2">DSM 44596</strain>
    </source>
</reference>
<dbReference type="EMBL" id="VNIQ01000006">
    <property type="protein sequence ID" value="TYQ02591.1"/>
    <property type="molecule type" value="Genomic_DNA"/>
</dbReference>
<evidence type="ECO:0000256" key="1">
    <source>
        <dbReference type="SAM" id="MobiDB-lite"/>
    </source>
</evidence>
<feature type="region of interest" description="Disordered" evidence="1">
    <location>
        <begin position="1"/>
        <end position="49"/>
    </location>
</feature>
<dbReference type="AlphaFoldDB" id="A0A652YMR4"/>
<evidence type="ECO:0008006" key="3">
    <source>
        <dbReference type="Google" id="ProtNLM"/>
    </source>
</evidence>
<gene>
    <name evidence="2" type="ORF">FNL38_106411</name>
</gene>
<proteinExistence type="predicted"/>
<protein>
    <recommendedName>
        <fullName evidence="3">YuzL-like protein</fullName>
    </recommendedName>
</protein>
<organism evidence="2">
    <name type="scientific">Nocardia globerula</name>
    <dbReference type="NCBI Taxonomy" id="1818"/>
    <lineage>
        <taxon>Bacteria</taxon>
        <taxon>Bacillati</taxon>
        <taxon>Actinomycetota</taxon>
        <taxon>Actinomycetes</taxon>
        <taxon>Mycobacteriales</taxon>
        <taxon>Nocardiaceae</taxon>
        <taxon>Nocardia</taxon>
    </lineage>
</organism>
<accession>A0A652YMR4</accession>
<evidence type="ECO:0000313" key="2">
    <source>
        <dbReference type="EMBL" id="TYQ02591.1"/>
    </source>
</evidence>
<sequence>MAKTDRSDKTPKAGHPGPKDKGEGGGMATREQAAESAPNSTDEKKKRQS</sequence>